<protein>
    <submittedName>
        <fullName evidence="1">Uncharacterized protein</fullName>
    </submittedName>
</protein>
<dbReference type="AlphaFoldDB" id="T2ITK7"/>
<proteinExistence type="predicted"/>
<evidence type="ECO:0000313" key="1">
    <source>
        <dbReference type="EMBL" id="CCQ56269.1"/>
    </source>
</evidence>
<accession>T2ITK7</accession>
<name>T2ITK7_CROWT</name>
<organism evidence="1 2">
    <name type="scientific">Crocosphaera watsonii WH 0005</name>
    <dbReference type="NCBI Taxonomy" id="423472"/>
    <lineage>
        <taxon>Bacteria</taxon>
        <taxon>Bacillati</taxon>
        <taxon>Cyanobacteriota</taxon>
        <taxon>Cyanophyceae</taxon>
        <taxon>Oscillatoriophycideae</taxon>
        <taxon>Chroococcales</taxon>
        <taxon>Aphanothecaceae</taxon>
        <taxon>Crocosphaera</taxon>
    </lineage>
</organism>
<dbReference type="Proteomes" id="UP000017981">
    <property type="component" value="Unassembled WGS sequence"/>
</dbReference>
<gene>
    <name evidence="1" type="ORF">CWATWH0005_3115</name>
</gene>
<reference evidence="1 2" key="2">
    <citation type="submission" date="2013-09" db="EMBL/GenBank/DDBJ databases">
        <title>Whole genome comparison of six Crocosphaera watsonii strains with differing phenotypes.</title>
        <authorList>
            <person name="Bench S.R."/>
            <person name="Heller P."/>
            <person name="Frank I."/>
            <person name="Arciniega M."/>
            <person name="Shilova I.N."/>
            <person name="Zehr J.P."/>
        </authorList>
    </citation>
    <scope>NUCLEOTIDE SEQUENCE [LARGE SCALE GENOMIC DNA]</scope>
    <source>
        <strain evidence="1 2">WH 0005</strain>
    </source>
</reference>
<sequence length="55" mass="6454">MGLSVAFIGDLNIYNSQNLVRGIVDEQHTTQSQNLRFIKGIELRKQRYFRNLRTT</sequence>
<comment type="caution">
    <text evidence="1">The sequence shown here is derived from an EMBL/GenBank/DDBJ whole genome shotgun (WGS) entry which is preliminary data.</text>
</comment>
<evidence type="ECO:0000313" key="2">
    <source>
        <dbReference type="Proteomes" id="UP000017981"/>
    </source>
</evidence>
<reference evidence="1 2" key="1">
    <citation type="submission" date="2013-01" db="EMBL/GenBank/DDBJ databases">
        <authorList>
            <person name="Bench S."/>
        </authorList>
    </citation>
    <scope>NUCLEOTIDE SEQUENCE [LARGE SCALE GENOMIC DNA]</scope>
    <source>
        <strain evidence="1 2">WH 0005</strain>
    </source>
</reference>
<dbReference type="EMBL" id="CAQL01000582">
    <property type="protein sequence ID" value="CCQ56269.1"/>
    <property type="molecule type" value="Genomic_DNA"/>
</dbReference>